<organism evidence="4">
    <name type="scientific">marine metagenome</name>
    <dbReference type="NCBI Taxonomy" id="408172"/>
    <lineage>
        <taxon>unclassified sequences</taxon>
        <taxon>metagenomes</taxon>
        <taxon>ecological metagenomes</taxon>
    </lineage>
</organism>
<accession>A0A382ZUQ2</accession>
<reference evidence="4" key="1">
    <citation type="submission" date="2018-05" db="EMBL/GenBank/DDBJ databases">
        <authorList>
            <person name="Lanie J.A."/>
            <person name="Ng W.-L."/>
            <person name="Kazmierczak K.M."/>
            <person name="Andrzejewski T.M."/>
            <person name="Davidsen T.M."/>
            <person name="Wayne K.J."/>
            <person name="Tettelin H."/>
            <person name="Glass J.I."/>
            <person name="Rusch D."/>
            <person name="Podicherti R."/>
            <person name="Tsui H.-C.T."/>
            <person name="Winkler M.E."/>
        </authorList>
    </citation>
    <scope>NUCLEOTIDE SEQUENCE</scope>
</reference>
<dbReference type="SUPFAM" id="SSF53137">
    <property type="entry name" value="Translational machinery components"/>
    <property type="match status" value="1"/>
</dbReference>
<keyword evidence="2" id="KW-0687">Ribonucleoprotein</keyword>
<evidence type="ECO:0000313" key="4">
    <source>
        <dbReference type="EMBL" id="SVD99202.1"/>
    </source>
</evidence>
<evidence type="ECO:0000256" key="3">
    <source>
        <dbReference type="SAM" id="MobiDB-lite"/>
    </source>
</evidence>
<feature type="non-terminal residue" evidence="4">
    <location>
        <position position="78"/>
    </location>
</feature>
<dbReference type="AlphaFoldDB" id="A0A382ZUQ2"/>
<feature type="compositionally biased region" description="Acidic residues" evidence="3">
    <location>
        <begin position="1"/>
        <end position="12"/>
    </location>
</feature>
<sequence>MSETETVTEEEVKDPVSETSSEDATETVEEVATETVEEAATEISEKAATVTKKETKEKWGIAHIYSSYNNTIIHITDL</sequence>
<evidence type="ECO:0000256" key="1">
    <source>
        <dbReference type="ARBA" id="ARBA00022980"/>
    </source>
</evidence>
<name>A0A382ZUQ2_9ZZZZ</name>
<evidence type="ECO:0000256" key="2">
    <source>
        <dbReference type="ARBA" id="ARBA00023274"/>
    </source>
</evidence>
<dbReference type="EMBL" id="UINC01186804">
    <property type="protein sequence ID" value="SVD99202.1"/>
    <property type="molecule type" value="Genomic_DNA"/>
</dbReference>
<dbReference type="GO" id="GO:0003735">
    <property type="term" value="F:structural constituent of ribosome"/>
    <property type="evidence" value="ECO:0007669"/>
    <property type="project" value="InterPro"/>
</dbReference>
<dbReference type="GO" id="GO:0005840">
    <property type="term" value="C:ribosome"/>
    <property type="evidence" value="ECO:0007669"/>
    <property type="project" value="UniProtKB-KW"/>
</dbReference>
<keyword evidence="1" id="KW-0689">Ribosomal protein</keyword>
<dbReference type="Gene3D" id="3.30.420.80">
    <property type="entry name" value="Ribosomal protein S11"/>
    <property type="match status" value="1"/>
</dbReference>
<feature type="region of interest" description="Disordered" evidence="3">
    <location>
        <begin position="1"/>
        <end position="50"/>
    </location>
</feature>
<dbReference type="GO" id="GO:0006412">
    <property type="term" value="P:translation"/>
    <property type="evidence" value="ECO:0007669"/>
    <property type="project" value="InterPro"/>
</dbReference>
<gene>
    <name evidence="4" type="ORF">METZ01_LOCUS452056</name>
</gene>
<protein>
    <recommendedName>
        <fullName evidence="5">30S ribosomal protein S11</fullName>
    </recommendedName>
</protein>
<feature type="compositionally biased region" description="Acidic residues" evidence="3">
    <location>
        <begin position="20"/>
        <end position="40"/>
    </location>
</feature>
<dbReference type="InterPro" id="IPR036967">
    <property type="entry name" value="Ribosomal_uS11_sf"/>
</dbReference>
<proteinExistence type="predicted"/>
<evidence type="ECO:0008006" key="5">
    <source>
        <dbReference type="Google" id="ProtNLM"/>
    </source>
</evidence>
<dbReference type="GO" id="GO:1990904">
    <property type="term" value="C:ribonucleoprotein complex"/>
    <property type="evidence" value="ECO:0007669"/>
    <property type="project" value="UniProtKB-KW"/>
</dbReference>